<dbReference type="RefSeq" id="WP_147800594.1">
    <property type="nucleotide sequence ID" value="NZ_VPFL01000019.1"/>
</dbReference>
<sequence>MIKAVVTDIEGTTSAISFVTEALYPYARKHLPEFVRAHARDPEVQRQLAEIGRIVGKALSVDEAIAQLLAWMDEDRKITPLKTLQGLVWERGFASGELRAHLYADVAPQLKAWKASGIHLYVFSSGSIKAQQLIFAHTPYGDLTPLFSGFFDTTTGPKTEPDSYRTIARVIGEPPHAILFLSDAKRELDAARRAGLRTICLVRQGMAEHGVAHRKARNFHAIDAAIRP</sequence>
<dbReference type="InParanoid" id="A0A5C7EG77"/>
<comment type="similarity">
    <text evidence="4">Belongs to the HAD-like hydrolase superfamily. MasA/MtnC family.</text>
</comment>
<dbReference type="SFLD" id="SFLDG01129">
    <property type="entry name" value="C1.5:_HAD__Beta-PGM__Phosphata"/>
    <property type="match status" value="1"/>
</dbReference>
<evidence type="ECO:0000256" key="3">
    <source>
        <dbReference type="ARBA" id="ARBA00023167"/>
    </source>
</evidence>
<dbReference type="NCBIfam" id="TIGR01691">
    <property type="entry name" value="enolase-ppase"/>
    <property type="match status" value="1"/>
</dbReference>
<dbReference type="CDD" id="cd01629">
    <property type="entry name" value="HAD_EP"/>
    <property type="match status" value="1"/>
</dbReference>
<keyword evidence="4" id="KW-0479">Metal-binding</keyword>
<dbReference type="PANTHER" id="PTHR20371">
    <property type="entry name" value="ENOLASE-PHOSPHATASE E1"/>
    <property type="match status" value="1"/>
</dbReference>
<dbReference type="GO" id="GO:0043716">
    <property type="term" value="F:2-hydroxy-3-keto-5-methylthiopentenyl-1-phosphate phosphatase activity"/>
    <property type="evidence" value="ECO:0007669"/>
    <property type="project" value="UniProtKB-UniRule"/>
</dbReference>
<evidence type="ECO:0000256" key="4">
    <source>
        <dbReference type="HAMAP-Rule" id="MF_01681"/>
    </source>
</evidence>
<name>A0A5C7EG77_9PROT</name>
<dbReference type="Proteomes" id="UP000321201">
    <property type="component" value="Unassembled WGS sequence"/>
</dbReference>
<dbReference type="Gene3D" id="3.40.50.1000">
    <property type="entry name" value="HAD superfamily/HAD-like"/>
    <property type="match status" value="1"/>
</dbReference>
<dbReference type="EMBL" id="VPFL01000019">
    <property type="protein sequence ID" value="TXF10952.1"/>
    <property type="molecule type" value="Genomic_DNA"/>
</dbReference>
<dbReference type="SFLD" id="SFLDF00044">
    <property type="entry name" value="enolase-phosphatase"/>
    <property type="match status" value="1"/>
</dbReference>
<evidence type="ECO:0000256" key="1">
    <source>
        <dbReference type="ARBA" id="ARBA00022605"/>
    </source>
</evidence>
<proteinExistence type="inferred from homology"/>
<dbReference type="NCBIfam" id="TIGR01509">
    <property type="entry name" value="HAD-SF-IA-v3"/>
    <property type="match status" value="1"/>
</dbReference>
<reference evidence="5 6" key="1">
    <citation type="submission" date="2019-08" db="EMBL/GenBank/DDBJ databases">
        <title>Pelomicrobium methylotrophicum gen. nov., sp. nov. a moderately thermophilic, facultatively anaerobic, lithoautotrophic and methylotrophic bacterium isolated from a terrestrial mud volcano.</title>
        <authorList>
            <person name="Slobodkina G.B."/>
            <person name="Merkel A.Y."/>
            <person name="Slobodkin A.I."/>
        </authorList>
    </citation>
    <scope>NUCLEOTIDE SEQUENCE [LARGE SCALE GENOMIC DNA]</scope>
    <source>
        <strain evidence="5 6">SM250</strain>
    </source>
</reference>
<accession>A0A5C7EG77</accession>
<dbReference type="Gene3D" id="1.10.720.60">
    <property type="match status" value="1"/>
</dbReference>
<keyword evidence="3 4" id="KW-0486">Methionine biosynthesis</keyword>
<evidence type="ECO:0000256" key="2">
    <source>
        <dbReference type="ARBA" id="ARBA00022801"/>
    </source>
</evidence>
<comment type="pathway">
    <text evidence="4">Amino-acid biosynthesis; L-methionine biosynthesis via salvage pathway; L-methionine from S-methyl-5-thio-alpha-D-ribose 1-phosphate: step 3/6.</text>
</comment>
<protein>
    <recommendedName>
        <fullName evidence="4">Enolase-phosphatase E1</fullName>
        <ecNumber evidence="4">3.1.3.77</ecNumber>
    </recommendedName>
    <alternativeName>
        <fullName evidence="4">2,3-diketo-5-methylthio-1-phosphopentane phosphatase</fullName>
    </alternativeName>
</protein>
<comment type="subunit">
    <text evidence="4">Monomer.</text>
</comment>
<dbReference type="Pfam" id="PF00702">
    <property type="entry name" value="Hydrolase"/>
    <property type="match status" value="1"/>
</dbReference>
<comment type="function">
    <text evidence="4">Bifunctional enzyme that catalyzes the enolization of 2,3-diketo-5-methylthiopentyl-1-phosphate (DK-MTP-1-P) into the intermediate 2-hydroxy-3-keto-5-methylthiopentenyl-1-phosphate (HK-MTPenyl-1-P), which is then dephosphorylated to form the acireductone 1,2-dihydroxy-3-keto-5-methylthiopentene (DHK-MTPene).</text>
</comment>
<keyword evidence="2 4" id="KW-0378">Hydrolase</keyword>
<comment type="catalytic activity">
    <reaction evidence="4">
        <text>5-methylsulfanyl-2,3-dioxopentyl phosphate + H2O = 1,2-dihydroxy-5-(methylsulfanyl)pent-1-en-3-one + phosphate</text>
        <dbReference type="Rhea" id="RHEA:21700"/>
        <dbReference type="ChEBI" id="CHEBI:15377"/>
        <dbReference type="ChEBI" id="CHEBI:43474"/>
        <dbReference type="ChEBI" id="CHEBI:49252"/>
        <dbReference type="ChEBI" id="CHEBI:58828"/>
        <dbReference type="EC" id="3.1.3.77"/>
    </reaction>
</comment>
<dbReference type="SFLD" id="SFLDS00003">
    <property type="entry name" value="Haloacid_Dehalogenase"/>
    <property type="match status" value="1"/>
</dbReference>
<dbReference type="OrthoDB" id="9797416at2"/>
<dbReference type="SUPFAM" id="SSF56784">
    <property type="entry name" value="HAD-like"/>
    <property type="match status" value="1"/>
</dbReference>
<dbReference type="EC" id="3.1.3.77" evidence="4"/>
<dbReference type="GO" id="GO:0019509">
    <property type="term" value="P:L-methionine salvage from methylthioadenosine"/>
    <property type="evidence" value="ECO:0007669"/>
    <property type="project" value="UniProtKB-UniRule"/>
</dbReference>
<dbReference type="GO" id="GO:0000287">
    <property type="term" value="F:magnesium ion binding"/>
    <property type="evidence" value="ECO:0007669"/>
    <property type="project" value="UniProtKB-UniRule"/>
</dbReference>
<comment type="caution">
    <text evidence="5">The sequence shown here is derived from an EMBL/GenBank/DDBJ whole genome shotgun (WGS) entry which is preliminary data.</text>
</comment>
<keyword evidence="4" id="KW-0460">Magnesium</keyword>
<dbReference type="InterPro" id="IPR023214">
    <property type="entry name" value="HAD_sf"/>
</dbReference>
<dbReference type="GO" id="GO:0043874">
    <property type="term" value="F:acireductone synthase activity"/>
    <property type="evidence" value="ECO:0007669"/>
    <property type="project" value="UniProtKB-EC"/>
</dbReference>
<comment type="pathway">
    <text evidence="4">Amino-acid biosynthesis; L-methionine biosynthesis via salvage pathway; L-methionine from S-methyl-5-thio-alpha-D-ribose 1-phosphate: step 4/6.</text>
</comment>
<dbReference type="GO" id="GO:0043715">
    <property type="term" value="F:2,3-diketo-5-methylthiopentyl-1-phosphate enolase activity"/>
    <property type="evidence" value="ECO:0007669"/>
    <property type="project" value="UniProtKB-UniRule"/>
</dbReference>
<organism evidence="5 6">
    <name type="scientific">Pelomicrobium methylotrophicum</name>
    <dbReference type="NCBI Taxonomy" id="2602750"/>
    <lineage>
        <taxon>Bacteria</taxon>
        <taxon>Pseudomonadati</taxon>
        <taxon>Pseudomonadota</taxon>
        <taxon>Hydrogenophilia</taxon>
        <taxon>Hydrogenophilia incertae sedis</taxon>
        <taxon>Pelomicrobium</taxon>
    </lineage>
</organism>
<comment type="cofactor">
    <cofactor evidence="4">
        <name>Mg(2+)</name>
        <dbReference type="ChEBI" id="CHEBI:18420"/>
    </cofactor>
    <text evidence="4">Binds 1 Mg(2+) ion per subunit.</text>
</comment>
<keyword evidence="1 4" id="KW-0028">Amino-acid biosynthesis</keyword>
<dbReference type="PRINTS" id="PR00413">
    <property type="entry name" value="HADHALOGNASE"/>
</dbReference>
<keyword evidence="6" id="KW-1185">Reference proteome</keyword>
<dbReference type="InterPro" id="IPR023943">
    <property type="entry name" value="Enolase-ppase_E1"/>
</dbReference>
<dbReference type="UniPathway" id="UPA00904">
    <property type="reaction ID" value="UER00876"/>
</dbReference>
<dbReference type="PANTHER" id="PTHR20371:SF1">
    <property type="entry name" value="ENOLASE-PHOSPHATASE E1"/>
    <property type="match status" value="1"/>
</dbReference>
<dbReference type="InterPro" id="IPR036412">
    <property type="entry name" value="HAD-like_sf"/>
</dbReference>
<evidence type="ECO:0000313" key="5">
    <source>
        <dbReference type="EMBL" id="TXF10952.1"/>
    </source>
</evidence>
<dbReference type="HAMAP" id="MF_01681">
    <property type="entry name" value="Salvage_MtnC"/>
    <property type="match status" value="1"/>
</dbReference>
<evidence type="ECO:0000313" key="6">
    <source>
        <dbReference type="Proteomes" id="UP000321201"/>
    </source>
</evidence>
<dbReference type="AlphaFoldDB" id="A0A5C7EG77"/>
<dbReference type="SFLD" id="SFLDG01133">
    <property type="entry name" value="C1.5.4:_Enolase-phosphatase_Li"/>
    <property type="match status" value="1"/>
</dbReference>
<dbReference type="InterPro" id="IPR006439">
    <property type="entry name" value="HAD-SF_hydro_IA"/>
</dbReference>
<gene>
    <name evidence="4 5" type="primary">mtnC</name>
    <name evidence="5" type="ORF">FR698_12810</name>
</gene>